<dbReference type="Pfam" id="PF14863">
    <property type="entry name" value="Alkyl_sulf_dimr"/>
    <property type="match status" value="1"/>
</dbReference>
<dbReference type="InterPro" id="IPR052195">
    <property type="entry name" value="Bact_Alkyl/Aryl-Sulfatase"/>
</dbReference>
<dbReference type="Gene3D" id="1.25.40.880">
    <property type="entry name" value="Alkyl sulfatase, dimerisation domain"/>
    <property type="match status" value="1"/>
</dbReference>
<dbReference type="PANTHER" id="PTHR43223:SF1">
    <property type="entry name" value="ALKYL_ARYL-SULFATASE BDS1"/>
    <property type="match status" value="1"/>
</dbReference>
<dbReference type="CDD" id="cd07710">
    <property type="entry name" value="arylsulfatase_Sdsa1-like_MBL-fold"/>
    <property type="match status" value="1"/>
</dbReference>
<dbReference type="InterPro" id="IPR019734">
    <property type="entry name" value="TPR_rpt"/>
</dbReference>
<name>A0ABW7IQS8_9VIBR</name>
<keyword evidence="5" id="KW-0802">TPR repeat</keyword>
<dbReference type="Pfam" id="PF00753">
    <property type="entry name" value="Lactamase_B"/>
    <property type="match status" value="1"/>
</dbReference>
<evidence type="ECO:0000256" key="6">
    <source>
        <dbReference type="SAM" id="SignalP"/>
    </source>
</evidence>
<gene>
    <name evidence="8" type="ORF">ACGRH2_25805</name>
</gene>
<dbReference type="InterPro" id="IPR029228">
    <property type="entry name" value="Alkyl_sulf_dimr"/>
</dbReference>
<dbReference type="Gene3D" id="3.30.1050.10">
    <property type="entry name" value="SCP2 sterol-binding domain"/>
    <property type="match status" value="1"/>
</dbReference>
<feature type="repeat" description="TPR" evidence="5">
    <location>
        <begin position="454"/>
        <end position="487"/>
    </location>
</feature>
<evidence type="ECO:0000313" key="8">
    <source>
        <dbReference type="EMBL" id="MFH0263827.1"/>
    </source>
</evidence>
<keyword evidence="6" id="KW-0732">Signal</keyword>
<keyword evidence="3" id="KW-0862">Zinc</keyword>
<dbReference type="InterPro" id="IPR038536">
    <property type="entry name" value="Alkyl/aryl-sulf_dimr_sf"/>
</dbReference>
<comment type="similarity">
    <text evidence="4">Belongs to the metallo-beta-lactamase superfamily. Type III sulfatase family.</text>
</comment>
<feature type="chain" id="PRO_5046520313" evidence="6">
    <location>
        <begin position="20"/>
        <end position="663"/>
    </location>
</feature>
<accession>A0ABW7IQS8</accession>
<keyword evidence="9" id="KW-1185">Reference proteome</keyword>
<dbReference type="PANTHER" id="PTHR43223">
    <property type="entry name" value="ALKYL/ARYL-SULFATASE"/>
    <property type="match status" value="1"/>
</dbReference>
<evidence type="ECO:0000256" key="2">
    <source>
        <dbReference type="ARBA" id="ARBA00022801"/>
    </source>
</evidence>
<dbReference type="RefSeq" id="WP_394630417.1">
    <property type="nucleotide sequence ID" value="NZ_JBIHSF010000011.1"/>
</dbReference>
<keyword evidence="1" id="KW-0479">Metal-binding</keyword>
<evidence type="ECO:0000259" key="7">
    <source>
        <dbReference type="SMART" id="SM00849"/>
    </source>
</evidence>
<dbReference type="InterPro" id="IPR044097">
    <property type="entry name" value="Bds1/SdsA1_MBL-fold"/>
</dbReference>
<dbReference type="InterPro" id="IPR036527">
    <property type="entry name" value="SCP2_sterol-bd_dom_sf"/>
</dbReference>
<feature type="domain" description="Metallo-beta-lactamase" evidence="7">
    <location>
        <begin position="124"/>
        <end position="346"/>
    </location>
</feature>
<evidence type="ECO:0000256" key="5">
    <source>
        <dbReference type="PROSITE-ProRule" id="PRU00339"/>
    </source>
</evidence>
<dbReference type="SMART" id="SM00849">
    <property type="entry name" value="Lactamase_B"/>
    <property type="match status" value="1"/>
</dbReference>
<proteinExistence type="inferred from homology"/>
<keyword evidence="2" id="KW-0378">Hydrolase</keyword>
<evidence type="ECO:0000313" key="9">
    <source>
        <dbReference type="Proteomes" id="UP001607125"/>
    </source>
</evidence>
<evidence type="ECO:0000256" key="3">
    <source>
        <dbReference type="ARBA" id="ARBA00022833"/>
    </source>
</evidence>
<protein>
    <submittedName>
        <fullName evidence="8">Alkyl/aryl-sulfatase</fullName>
    </submittedName>
</protein>
<feature type="signal peptide" evidence="6">
    <location>
        <begin position="1"/>
        <end position="19"/>
    </location>
</feature>
<dbReference type="PROSITE" id="PS50005">
    <property type="entry name" value="TPR"/>
    <property type="match status" value="1"/>
</dbReference>
<dbReference type="EMBL" id="JBIHSF010000011">
    <property type="protein sequence ID" value="MFH0263827.1"/>
    <property type="molecule type" value="Genomic_DNA"/>
</dbReference>
<reference evidence="8 9" key="1">
    <citation type="submission" date="2024-10" db="EMBL/GenBank/DDBJ databases">
        <authorList>
            <person name="Yibar A."/>
            <person name="Saticioglu I.B."/>
            <person name="Duman M."/>
            <person name="Ajmi N."/>
            <person name="Gurler F."/>
            <person name="Ay H."/>
            <person name="Onuk E."/>
            <person name="Guler S."/>
            <person name="Romalde J.L."/>
        </authorList>
    </citation>
    <scope>NUCLEOTIDE SEQUENCE [LARGE SCALE GENOMIC DNA]</scope>
    <source>
        <strain evidence="8 9">1-TCBS-B</strain>
    </source>
</reference>
<organism evidence="8 9">
    <name type="scientific">Vibrio barjaei</name>
    <dbReference type="NCBI Taxonomy" id="1676683"/>
    <lineage>
        <taxon>Bacteria</taxon>
        <taxon>Pseudomonadati</taxon>
        <taxon>Pseudomonadota</taxon>
        <taxon>Gammaproteobacteria</taxon>
        <taxon>Vibrionales</taxon>
        <taxon>Vibrionaceae</taxon>
        <taxon>Vibrio</taxon>
    </lineage>
</organism>
<dbReference type="InterPro" id="IPR029229">
    <property type="entry name" value="Alkyl_sulf_C"/>
</dbReference>
<sequence length="663" mass="73700">MKKSALALAIGLVPTIVLADYDSIDNYKGKAATQHTIEANKAFAKTLPWSDKTAFERTNRGLVAELEGDAMNVRARFPHYSKMNLKELPDTVNPSLYRQGMLNYAANGLYEVTEGVWQVRGADITNMTIYRSDNGYIIHDPLLTETAGRAAWEFAKTHLPKVKGEHKITGVIYSHSHQDHFGGSRGVIDESFEGLIIAPDKFMESIAAEAMVGGNAMSRRSQYQYGTTLPTTTKGIVDNALGLAPSQGEITLVPHNREINEREEWVNVDGLDILFINMPDAEAPSEHIHWIPKYKALHTAELTYDGQHNIYTFRGAKTRDALIWSKYLHEIKLRFASEAKVLHQAHSAPVWNDGNNEIADYLTLQRDNYGFLHNQTMRLANKGVTVNDIGREIEKIIPQAQLDTWHTNGYHGSYSHNARAIVNLYLGYLDLNPVNVNPLQTVEKSCVYVKAAGEQTLVNAGQGHYAAGEYQEAAQLLNDVLQCNPTNDKARQLLADSFEQQGYQSETMAWRNSYLQGAYELRTGHIADSIKMSSVDIIANTPTSGFLDFLAVSINGPKAIELGLDFSLTISHPDLDEHYYAEMSNGNLAAIKTQKPESADVILSIDKSDMTEILTSEMTLTDLLSSKEAVLTGDSESFSKMMMVVETFTPDFSIVPMPVTNQK</sequence>
<evidence type="ECO:0000256" key="4">
    <source>
        <dbReference type="ARBA" id="ARBA00033751"/>
    </source>
</evidence>
<dbReference type="Proteomes" id="UP001607125">
    <property type="component" value="Unassembled WGS sequence"/>
</dbReference>
<dbReference type="Gene3D" id="3.60.15.30">
    <property type="entry name" value="Metallo-beta-lactamase domain"/>
    <property type="match status" value="1"/>
</dbReference>
<dbReference type="SUPFAM" id="SSF56281">
    <property type="entry name" value="Metallo-hydrolase/oxidoreductase"/>
    <property type="match status" value="1"/>
</dbReference>
<dbReference type="InterPro" id="IPR036866">
    <property type="entry name" value="RibonucZ/Hydroxyglut_hydro"/>
</dbReference>
<evidence type="ECO:0000256" key="1">
    <source>
        <dbReference type="ARBA" id="ARBA00022723"/>
    </source>
</evidence>
<comment type="caution">
    <text evidence="8">The sequence shown here is derived from an EMBL/GenBank/DDBJ whole genome shotgun (WGS) entry which is preliminary data.</text>
</comment>
<dbReference type="Pfam" id="PF14864">
    <property type="entry name" value="Alkyl_sulf_C"/>
    <property type="match status" value="1"/>
</dbReference>
<dbReference type="SUPFAM" id="SSF55718">
    <property type="entry name" value="SCP-like"/>
    <property type="match status" value="1"/>
</dbReference>
<dbReference type="InterPro" id="IPR001279">
    <property type="entry name" value="Metallo-B-lactamas"/>
</dbReference>